<comment type="catalytic activity">
    <reaction evidence="19">
        <text>ATP + H2O + xenobioticSide 1 = ADP + phosphate + xenobioticSide 2.</text>
        <dbReference type="EC" id="7.6.2.2"/>
    </reaction>
</comment>
<comment type="catalytic activity">
    <reaction evidence="26">
        <text>leukotriene C4(in) + ATP + H2O = leukotriene C4(out) + ADP + phosphate + H(+)</text>
        <dbReference type="Rhea" id="RHEA:38963"/>
        <dbReference type="ChEBI" id="CHEBI:15377"/>
        <dbReference type="ChEBI" id="CHEBI:15378"/>
        <dbReference type="ChEBI" id="CHEBI:30616"/>
        <dbReference type="ChEBI" id="CHEBI:43474"/>
        <dbReference type="ChEBI" id="CHEBI:57973"/>
        <dbReference type="ChEBI" id="CHEBI:456216"/>
    </reaction>
    <physiologicalReaction direction="left-to-right" evidence="26">
        <dbReference type="Rhea" id="RHEA:38964"/>
    </physiologicalReaction>
</comment>
<dbReference type="InterPro" id="IPR003593">
    <property type="entry name" value="AAA+_ATPase"/>
</dbReference>
<dbReference type="GO" id="GO:0015431">
    <property type="term" value="F:ABC-type glutathione S-conjugate transporter activity"/>
    <property type="evidence" value="ECO:0007669"/>
    <property type="project" value="UniProtKB-EC"/>
</dbReference>
<dbReference type="PROSITE" id="PS00211">
    <property type="entry name" value="ABC_TRANSPORTER_1"/>
    <property type="match status" value="2"/>
</dbReference>
<dbReference type="GO" id="GO:0035242">
    <property type="term" value="F:protein-arginine omega-N asymmetric methyltransferase activity"/>
    <property type="evidence" value="ECO:0007669"/>
    <property type="project" value="UniProtKB-EC"/>
</dbReference>
<dbReference type="Pfam" id="PF24357">
    <property type="entry name" value="TMD0_ABC"/>
    <property type="match status" value="1"/>
</dbReference>
<evidence type="ECO:0000259" key="33">
    <source>
        <dbReference type="PROSITE" id="PS50893"/>
    </source>
</evidence>
<evidence type="ECO:0000256" key="28">
    <source>
        <dbReference type="ARBA" id="ARBA00048171"/>
    </source>
</evidence>
<feature type="transmembrane region" description="Helical" evidence="32">
    <location>
        <begin position="572"/>
        <end position="591"/>
    </location>
</feature>
<keyword evidence="15 32" id="KW-1133">Transmembrane helix</keyword>
<comment type="subcellular location">
    <subcellularLocation>
        <location evidence="1">Cell membrane</location>
        <topology evidence="1">Multi-pass membrane protein</topology>
    </subcellularLocation>
</comment>
<dbReference type="Proteomes" id="UP000438429">
    <property type="component" value="Unassembled WGS sequence"/>
</dbReference>
<feature type="transmembrane region" description="Helical" evidence="32">
    <location>
        <begin position="782"/>
        <end position="803"/>
    </location>
</feature>
<evidence type="ECO:0000256" key="13">
    <source>
        <dbReference type="ARBA" id="ARBA00022840"/>
    </source>
</evidence>
<comment type="similarity">
    <text evidence="2">Belongs to the ABC transporter superfamily. ABCC family. Conjugate transporter (TC 3.A.1.208) subfamily.</text>
</comment>
<evidence type="ECO:0000256" key="11">
    <source>
        <dbReference type="ARBA" id="ARBA00022737"/>
    </source>
</evidence>
<evidence type="ECO:0000256" key="21">
    <source>
        <dbReference type="ARBA" id="ARBA00041345"/>
    </source>
</evidence>
<evidence type="ECO:0000256" key="20">
    <source>
        <dbReference type="ARBA" id="ARBA00041009"/>
    </source>
</evidence>
<evidence type="ECO:0000256" key="5">
    <source>
        <dbReference type="ARBA" id="ARBA00022448"/>
    </source>
</evidence>
<dbReference type="FunFam" id="2.70.160.11:FF:000001">
    <property type="entry name" value="Blast:Protein arginine N-methyltransferase 1"/>
    <property type="match status" value="1"/>
</dbReference>
<evidence type="ECO:0000256" key="17">
    <source>
        <dbReference type="ARBA" id="ARBA00023136"/>
    </source>
</evidence>
<dbReference type="CDD" id="cd18595">
    <property type="entry name" value="ABC_6TM_MRP1_2_3_6_D1_like"/>
    <property type="match status" value="1"/>
</dbReference>
<proteinExistence type="inferred from homology"/>
<feature type="transmembrane region" description="Helical" evidence="32">
    <location>
        <begin position="503"/>
        <end position="522"/>
    </location>
</feature>
<evidence type="ECO:0000256" key="26">
    <source>
        <dbReference type="ARBA" id="ARBA00047523"/>
    </source>
</evidence>
<comment type="catalytic activity">
    <reaction evidence="29">
        <text>L-arginyl-[protein] + S-adenosyl-L-methionine = N(omega)-methyl-L-arginyl-[protein] + S-adenosyl-L-homocysteine + H(+)</text>
        <dbReference type="Rhea" id="RHEA:48100"/>
        <dbReference type="Rhea" id="RHEA-COMP:10532"/>
        <dbReference type="Rhea" id="RHEA-COMP:11990"/>
        <dbReference type="ChEBI" id="CHEBI:15378"/>
        <dbReference type="ChEBI" id="CHEBI:29965"/>
        <dbReference type="ChEBI" id="CHEBI:57856"/>
        <dbReference type="ChEBI" id="CHEBI:59789"/>
        <dbReference type="ChEBI" id="CHEBI:65280"/>
    </reaction>
    <physiologicalReaction direction="left-to-right" evidence="29">
        <dbReference type="Rhea" id="RHEA:48101"/>
    </physiologicalReaction>
</comment>
<dbReference type="GO" id="GO:0016887">
    <property type="term" value="F:ATP hydrolysis activity"/>
    <property type="evidence" value="ECO:0007669"/>
    <property type="project" value="InterPro"/>
</dbReference>
<dbReference type="Pfam" id="PF00005">
    <property type="entry name" value="ABC_tran"/>
    <property type="match status" value="2"/>
</dbReference>
<feature type="transmembrane region" description="Helical" evidence="32">
    <location>
        <begin position="642"/>
        <end position="659"/>
    </location>
</feature>
<evidence type="ECO:0000256" key="10">
    <source>
        <dbReference type="ARBA" id="ARBA00022692"/>
    </source>
</evidence>
<feature type="compositionally biased region" description="Basic and acidic residues" evidence="31">
    <location>
        <begin position="1401"/>
        <end position="1414"/>
    </location>
</feature>
<dbReference type="InterPro" id="IPR003439">
    <property type="entry name" value="ABC_transporter-like_ATP-bd"/>
</dbReference>
<feature type="transmembrane region" description="Helical" evidence="32">
    <location>
        <begin position="1001"/>
        <end position="1030"/>
    </location>
</feature>
<evidence type="ECO:0000313" key="35">
    <source>
        <dbReference type="EMBL" id="KAF0032179.1"/>
    </source>
</evidence>
<accession>A0A6A4SI40</accession>
<evidence type="ECO:0000256" key="22">
    <source>
        <dbReference type="ARBA" id="ARBA00041913"/>
    </source>
</evidence>
<dbReference type="Gene3D" id="3.40.50.300">
    <property type="entry name" value="P-loop containing nucleotide triphosphate hydrolases"/>
    <property type="match status" value="2"/>
</dbReference>
<dbReference type="CDD" id="cd18603">
    <property type="entry name" value="ABC_6TM_MRP1_2_3_6_D2_like"/>
    <property type="match status" value="1"/>
</dbReference>
<evidence type="ECO:0000256" key="14">
    <source>
        <dbReference type="ARBA" id="ARBA00022967"/>
    </source>
</evidence>
<dbReference type="SUPFAM" id="SSF90123">
    <property type="entry name" value="ABC transporter transmembrane region"/>
    <property type="match status" value="2"/>
</dbReference>
<feature type="region of interest" description="Disordered" evidence="31">
    <location>
        <begin position="1393"/>
        <end position="1414"/>
    </location>
</feature>
<dbReference type="GO" id="GO:0016323">
    <property type="term" value="C:basolateral plasma membrane"/>
    <property type="evidence" value="ECO:0007669"/>
    <property type="project" value="TreeGrafter"/>
</dbReference>
<dbReference type="PROSITE" id="PS50929">
    <property type="entry name" value="ABC_TM1F"/>
    <property type="match status" value="2"/>
</dbReference>
<dbReference type="InterPro" id="IPR011527">
    <property type="entry name" value="ABC1_TM_dom"/>
</dbReference>
<feature type="domain" description="ABC transmembrane type-1" evidence="34">
    <location>
        <begin position="795"/>
        <end position="1067"/>
    </location>
</feature>
<comment type="catalytic activity">
    <reaction evidence="25">
        <text>L-arginyl-[protein] + 2 S-adenosyl-L-methionine = N(omega),N(omega)-dimethyl-L-arginyl-[protein] + 2 S-adenosyl-L-homocysteine + 2 H(+)</text>
        <dbReference type="Rhea" id="RHEA:48096"/>
        <dbReference type="Rhea" id="RHEA-COMP:10532"/>
        <dbReference type="Rhea" id="RHEA-COMP:11991"/>
        <dbReference type="ChEBI" id="CHEBI:15378"/>
        <dbReference type="ChEBI" id="CHEBI:29965"/>
        <dbReference type="ChEBI" id="CHEBI:57856"/>
        <dbReference type="ChEBI" id="CHEBI:59789"/>
        <dbReference type="ChEBI" id="CHEBI:61897"/>
        <dbReference type="EC" id="2.1.1.319"/>
    </reaction>
    <physiologicalReaction direction="left-to-right" evidence="25">
        <dbReference type="Rhea" id="RHEA:48097"/>
    </physiologicalReaction>
</comment>
<feature type="transmembrane region" description="Helical" evidence="32">
    <location>
        <begin position="1510"/>
        <end position="1530"/>
    </location>
</feature>
<dbReference type="CDD" id="cd02440">
    <property type="entry name" value="AdoMet_MTases"/>
    <property type="match status" value="1"/>
</dbReference>
<evidence type="ECO:0000256" key="4">
    <source>
        <dbReference type="ARBA" id="ARBA00012191"/>
    </source>
</evidence>
<keyword evidence="10 32" id="KW-0812">Transmembrane</keyword>
<comment type="caution">
    <text evidence="35">The sequence shown here is derived from an EMBL/GenBank/DDBJ whole genome shotgun (WGS) entry which is preliminary data.</text>
</comment>
<evidence type="ECO:0000256" key="31">
    <source>
        <dbReference type="SAM" id="MobiDB-lite"/>
    </source>
</evidence>
<dbReference type="FunFam" id="1.20.1560.10:FF:000001">
    <property type="entry name" value="ATP-binding cassette subfamily C member 1"/>
    <property type="match status" value="1"/>
</dbReference>
<evidence type="ECO:0000256" key="18">
    <source>
        <dbReference type="ARBA" id="ARBA00024220"/>
    </source>
</evidence>
<evidence type="ECO:0000256" key="23">
    <source>
        <dbReference type="ARBA" id="ARBA00042274"/>
    </source>
</evidence>
<evidence type="ECO:0000313" key="36">
    <source>
        <dbReference type="Proteomes" id="UP000438429"/>
    </source>
</evidence>
<keyword evidence="9 30" id="KW-0949">S-adenosyl-L-methionine</keyword>
<evidence type="ECO:0000256" key="6">
    <source>
        <dbReference type="ARBA" id="ARBA00022475"/>
    </source>
</evidence>
<dbReference type="FunFam" id="3.40.50.300:FF:000997">
    <property type="entry name" value="Multidrug resistance-associated protein 1"/>
    <property type="match status" value="1"/>
</dbReference>
<dbReference type="InterPro" id="IPR050173">
    <property type="entry name" value="ABC_transporter_C-like"/>
</dbReference>
<dbReference type="SUPFAM" id="SSF52540">
    <property type="entry name" value="P-loop containing nucleoside triphosphate hydrolases"/>
    <property type="match status" value="2"/>
</dbReference>
<gene>
    <name evidence="35" type="ORF">F2P81_014469</name>
</gene>
<dbReference type="CDD" id="cd03244">
    <property type="entry name" value="ABCC_MRP_domain2"/>
    <property type="match status" value="1"/>
</dbReference>
<dbReference type="Gene3D" id="2.70.160.11">
    <property type="entry name" value="Hnrnp arginine n-methyltransferase1"/>
    <property type="match status" value="1"/>
</dbReference>
<dbReference type="InterPro" id="IPR027417">
    <property type="entry name" value="P-loop_NTPase"/>
</dbReference>
<dbReference type="GO" id="GO:0008559">
    <property type="term" value="F:ABC-type xenobiotic transporter activity"/>
    <property type="evidence" value="ECO:0007669"/>
    <property type="project" value="UniProtKB-EC"/>
</dbReference>
<dbReference type="PROSITE" id="PS50893">
    <property type="entry name" value="ABC_TRANSPORTER_2"/>
    <property type="match status" value="2"/>
</dbReference>
<keyword evidence="8 30" id="KW-0808">Transferase</keyword>
<name>A0A6A4SI40_SCOMX</name>
<keyword evidence="17 32" id="KW-0472">Membrane</keyword>
<keyword evidence="14" id="KW-1278">Translocase</keyword>
<comment type="catalytic activity">
    <reaction evidence="24">
        <text>sphing-4-enine 1-phosphate(in) + ATP + H2O = sphing-4-enine 1-phosphate(out) + ADP + phosphate + H(+)</text>
        <dbReference type="Rhea" id="RHEA:38951"/>
        <dbReference type="ChEBI" id="CHEBI:15377"/>
        <dbReference type="ChEBI" id="CHEBI:15378"/>
        <dbReference type="ChEBI" id="CHEBI:30616"/>
        <dbReference type="ChEBI" id="CHEBI:43474"/>
        <dbReference type="ChEBI" id="CHEBI:60119"/>
        <dbReference type="ChEBI" id="CHEBI:456216"/>
    </reaction>
    <physiologicalReaction direction="left-to-right" evidence="24">
        <dbReference type="Rhea" id="RHEA:38952"/>
    </physiologicalReaction>
</comment>
<evidence type="ECO:0000256" key="29">
    <source>
        <dbReference type="ARBA" id="ARBA00049303"/>
    </source>
</evidence>
<dbReference type="Pfam" id="PF00664">
    <property type="entry name" value="ABC_membrane"/>
    <property type="match status" value="2"/>
</dbReference>
<feature type="transmembrane region" description="Helical" evidence="32">
    <location>
        <begin position="1587"/>
        <end position="1615"/>
    </location>
</feature>
<evidence type="ECO:0000256" key="1">
    <source>
        <dbReference type="ARBA" id="ARBA00004651"/>
    </source>
</evidence>
<keyword evidence="5" id="KW-0813">Transport</keyword>
<dbReference type="SUPFAM" id="SSF53335">
    <property type="entry name" value="S-adenosyl-L-methionine-dependent methyltransferases"/>
    <property type="match status" value="1"/>
</dbReference>
<dbReference type="GO" id="GO:0032259">
    <property type="term" value="P:methylation"/>
    <property type="evidence" value="ECO:0007669"/>
    <property type="project" value="UniProtKB-KW"/>
</dbReference>
<dbReference type="Gene3D" id="3.40.50.150">
    <property type="entry name" value="Vaccinia Virus protein VP39"/>
    <property type="match status" value="1"/>
</dbReference>
<evidence type="ECO:0000256" key="3">
    <source>
        <dbReference type="ARBA" id="ARBA00011925"/>
    </source>
</evidence>
<dbReference type="Gene3D" id="1.20.1560.10">
    <property type="entry name" value="ABC transporter type 1, transmembrane domain"/>
    <property type="match status" value="2"/>
</dbReference>
<comment type="catalytic activity">
    <reaction evidence="28">
        <text>2',3'-cGAMP(in) + ATP + H2O = 2',3'-cGAMP(out) + ADP + phosphate + H(+)</text>
        <dbReference type="Rhea" id="RHEA:74887"/>
        <dbReference type="ChEBI" id="CHEBI:15377"/>
        <dbReference type="ChEBI" id="CHEBI:15378"/>
        <dbReference type="ChEBI" id="CHEBI:30616"/>
        <dbReference type="ChEBI" id="CHEBI:43474"/>
        <dbReference type="ChEBI" id="CHEBI:143093"/>
        <dbReference type="ChEBI" id="CHEBI:456216"/>
    </reaction>
</comment>
<dbReference type="GO" id="GO:0034634">
    <property type="term" value="F:glutathione transmembrane transporter activity"/>
    <property type="evidence" value="ECO:0007669"/>
    <property type="project" value="TreeGrafter"/>
</dbReference>
<evidence type="ECO:0000256" key="32">
    <source>
        <dbReference type="SAM" id="Phobius"/>
    </source>
</evidence>
<dbReference type="InterPro" id="IPR025799">
    <property type="entry name" value="Arg_MeTrfase"/>
</dbReference>
<dbReference type="SMART" id="SM00382">
    <property type="entry name" value="AAA"/>
    <property type="match status" value="2"/>
</dbReference>
<dbReference type="PANTHER" id="PTHR24223:SF241">
    <property type="entry name" value="MULTIDRUG RESISTANCE-ASSOCIATED PROTEIN 1"/>
    <property type="match status" value="1"/>
</dbReference>
<dbReference type="FunFam" id="3.40.50.300:FF:000074">
    <property type="entry name" value="Multidrug resistance-associated protein 5 isoform 1"/>
    <property type="match status" value="1"/>
</dbReference>
<dbReference type="EC" id="7.6.2.3" evidence="18"/>
<dbReference type="Pfam" id="PF13649">
    <property type="entry name" value="Methyltransf_25"/>
    <property type="match status" value="1"/>
</dbReference>
<dbReference type="GO" id="GO:0006869">
    <property type="term" value="P:lipid transport"/>
    <property type="evidence" value="ECO:0007669"/>
    <property type="project" value="UniProtKB-KW"/>
</dbReference>
<feature type="transmembrane region" description="Helical" evidence="32">
    <location>
        <begin position="925"/>
        <end position="944"/>
    </location>
</feature>
<feature type="transmembrane region" description="Helical" evidence="32">
    <location>
        <begin position="833"/>
        <end position="854"/>
    </location>
</feature>
<evidence type="ECO:0000256" key="2">
    <source>
        <dbReference type="ARBA" id="ARBA00009726"/>
    </source>
</evidence>
<dbReference type="InterPro" id="IPR055135">
    <property type="entry name" value="PRMT_dom"/>
</dbReference>
<feature type="domain" description="ABC transporter" evidence="33">
    <location>
        <begin position="1101"/>
        <end position="1364"/>
    </location>
</feature>
<keyword evidence="11" id="KW-0677">Repeat</keyword>
<evidence type="ECO:0000256" key="16">
    <source>
        <dbReference type="ARBA" id="ARBA00023055"/>
    </source>
</evidence>
<keyword evidence="13" id="KW-0067">ATP-binding</keyword>
<feature type="transmembrane region" description="Helical" evidence="32">
    <location>
        <begin position="542"/>
        <end position="560"/>
    </location>
</feature>
<dbReference type="Pfam" id="PF22528">
    <property type="entry name" value="PRMT_C"/>
    <property type="match status" value="1"/>
</dbReference>
<evidence type="ECO:0000256" key="7">
    <source>
        <dbReference type="ARBA" id="ARBA00022603"/>
    </source>
</evidence>
<dbReference type="EMBL" id="VEVO01000013">
    <property type="protein sequence ID" value="KAF0032179.1"/>
    <property type="molecule type" value="Genomic_DNA"/>
</dbReference>
<organism evidence="35 36">
    <name type="scientific">Scophthalmus maximus</name>
    <name type="common">Turbot</name>
    <name type="synonym">Psetta maxima</name>
    <dbReference type="NCBI Taxonomy" id="52904"/>
    <lineage>
        <taxon>Eukaryota</taxon>
        <taxon>Metazoa</taxon>
        <taxon>Chordata</taxon>
        <taxon>Craniata</taxon>
        <taxon>Vertebrata</taxon>
        <taxon>Euteleostomi</taxon>
        <taxon>Actinopterygii</taxon>
        <taxon>Neopterygii</taxon>
        <taxon>Teleostei</taxon>
        <taxon>Neoteleostei</taxon>
        <taxon>Acanthomorphata</taxon>
        <taxon>Carangaria</taxon>
        <taxon>Pleuronectiformes</taxon>
        <taxon>Pleuronectoidei</taxon>
        <taxon>Scophthalmidae</taxon>
        <taxon>Scophthalmus</taxon>
    </lineage>
</organism>
<dbReference type="EC" id="7.6.2.2" evidence="4"/>
<evidence type="ECO:0000256" key="27">
    <source>
        <dbReference type="ARBA" id="ARBA00047576"/>
    </source>
</evidence>
<feature type="domain" description="ABC transmembrane type-1" evidence="34">
    <location>
        <begin position="1510"/>
        <end position="1742"/>
    </location>
</feature>
<feature type="transmembrane region" description="Helical" evidence="32">
    <location>
        <begin position="1433"/>
        <end position="1455"/>
    </location>
</feature>
<evidence type="ECO:0000256" key="19">
    <source>
        <dbReference type="ARBA" id="ARBA00034018"/>
    </source>
</evidence>
<keyword evidence="6" id="KW-1003">Cell membrane</keyword>
<evidence type="ECO:0000256" key="30">
    <source>
        <dbReference type="PROSITE-ProRule" id="PRU01015"/>
    </source>
</evidence>
<dbReference type="GO" id="GO:0005524">
    <property type="term" value="F:ATP binding"/>
    <property type="evidence" value="ECO:0007669"/>
    <property type="project" value="UniProtKB-KW"/>
</dbReference>
<protein>
    <recommendedName>
        <fullName evidence="20">Multidrug resistance-associated protein 1</fullName>
        <ecNumber evidence="3">2.1.1.319</ecNumber>
        <ecNumber evidence="4">7.6.2.2</ecNumber>
        <ecNumber evidence="18">7.6.2.3</ecNumber>
    </recommendedName>
    <alternativeName>
        <fullName evidence="23">ATP-binding cassette sub-family C member 1</fullName>
    </alternativeName>
    <alternativeName>
        <fullName evidence="22">Glutathione-S-conjugate-translocating ATPase ABCC1</fullName>
    </alternativeName>
    <alternativeName>
        <fullName evidence="21">Leukotriene C(4) transporter</fullName>
    </alternativeName>
</protein>
<keyword evidence="7 30" id="KW-0489">Methyltransferase</keyword>
<reference evidence="35 36" key="1">
    <citation type="submission" date="2019-06" db="EMBL/GenBank/DDBJ databases">
        <title>Draft genomes of female and male turbot (Scophthalmus maximus).</title>
        <authorList>
            <person name="Xu H."/>
            <person name="Xu X.-W."/>
            <person name="Shao C."/>
            <person name="Chen S."/>
        </authorList>
    </citation>
    <scope>NUCLEOTIDE SEQUENCE [LARGE SCALE GENOMIC DNA]</scope>
    <source>
        <strain evidence="35">Ysfricsl-2016a</strain>
        <tissue evidence="35">Blood</tissue>
    </source>
</reference>
<dbReference type="FunFam" id="3.40.50.150:FF:000003">
    <property type="entry name" value="Blast:Protein arginine N-methyltransferase 1"/>
    <property type="match status" value="1"/>
</dbReference>
<dbReference type="PANTHER" id="PTHR24223">
    <property type="entry name" value="ATP-BINDING CASSETTE SUB-FAMILY C"/>
    <property type="match status" value="1"/>
</dbReference>
<evidence type="ECO:0000256" key="8">
    <source>
        <dbReference type="ARBA" id="ARBA00022679"/>
    </source>
</evidence>
<dbReference type="InterPro" id="IPR056227">
    <property type="entry name" value="TMD0_ABC"/>
</dbReference>
<dbReference type="InterPro" id="IPR017871">
    <property type="entry name" value="ABC_transporter-like_CS"/>
</dbReference>
<dbReference type="InterPro" id="IPR029063">
    <property type="entry name" value="SAM-dependent_MTases_sf"/>
</dbReference>
<dbReference type="EC" id="2.1.1.319" evidence="3"/>
<feature type="transmembrane region" description="Helical" evidence="32">
    <location>
        <begin position="603"/>
        <end position="622"/>
    </location>
</feature>
<dbReference type="CDD" id="cd03250">
    <property type="entry name" value="ABCC_MRP_domain1"/>
    <property type="match status" value="1"/>
</dbReference>
<dbReference type="PROSITE" id="PS51678">
    <property type="entry name" value="SAM_MT_PRMT"/>
    <property type="match status" value="1"/>
</dbReference>
<dbReference type="FunFam" id="1.20.1560.10:FF:000007">
    <property type="entry name" value="ATP-binding cassette subfamily C member 1"/>
    <property type="match status" value="1"/>
</dbReference>
<sequence length="2017" mass="226207">MAAIAERMEGESSAKPAAEDMTSKDYYFDSYAHFGIHEEMLKDEVRTLTYRNSMFHNKHLFKDKVVLDVGSGTGILCMFAAKAGAKKVIGIECSSISDYAVKIVKANKMDDVVTIIKGKVEEVELPVEGVDIIISEWMGYCLFYESMLNTVIYARDKWLKPDGLIFPDRATLYVTAIEDRQYKDYKIHWWENVYGFDMSCIKEVAIKEPLVDVVDPKQLVSSACLIKEVDIYTVKLDDLTFTSPFCLQVKRNDYIHALVTYFNIEFTRCHKRTGFSTSPESPYTHWKQTVFYLDDYLTVKTGEEIFGTISMKPNVKNNRDLDFTVDIDFKGQLCEVSKTSEYRMHQINISLSNVQQSGVEAGELPSKLSTVTNVKNVLVKRETSLKSVITASRVTKPSSSTEDTTAVNVSSHCVAANGAGQVLQSGQFRSVLGMYARLLFVDFSSAFNTIIPDLLLSKLSQLTVPASTCQWFTNFLTDRRLQDWNHTWYTENPDLTQCFQNTVLVWLPCLYLWICSPIYLIYLRSHDCGYICMSHLNKAKTAVGFLLWIICWSDVFYYFWERSHGSSVSAPVHIVSPTLLGLTMLLATLFIQYERMKGAQSSGVLLIYWLLALLCATITFRSKILLALDQQLTVCVWRYTTFYIYYSLLLVALFLSCLTDQPPLFSKTVKDPNPCPEPGASFLSRITFWWITRMIVTGYKRPLEEKDLWTLNPGDRSQRVVPQLVRRWNTECHKVKRIKQETSYFPGQVPRSEGKEGKEGRAMEESEILIVKNTQKTREPSLFWALCLTFGPYFLISCLYKLIQDMLMFVGPEILRLLIRFINNSGAPSWHGYFYTALLFICTCVQSLLLHKYFHVCFVSGMRLRTAIIGAVYRKALVISSAARRTSTVGEIVNLMSVDAQRFMELVTYINMIWSAPLQNLGPSVLAGVAVMVLMVPVNAVIAMKTKTYQVAQMKNKDSRIKLMNEMLNGIKVLKLYAWELAFKDKVSQIREIELQVLKKAAYLGAISTFTWVCAPFLVALSTFTVYVLIDERNILDAQKAFVSLALFNILRFPLNMLPMVISSMVQASVSMKRLRVFLSHEELQEDGVEHKAVAGSRHSISITDGVFSWCKTESPTLKRLNVCIPEGSLVAVVGHVGSGKSSLLSALLGEMDKLEGTVAIKFTVHQNSLCVLDSKTQTEITVDRERKCAELTQMTVCRVGGLVAYVPQQAWIQNATLRDNIVFGQEWREAWYQGVVEACALQPDLEMLPAGDETEIGEKGVNLSGGQKQRVSLARAVYCDRAVYLLDDPLSAVDAHVGKHIFDQVIGQQGLLKDKTRVLVTHGLSYLPQVDLILVMVEGEVTEMGSYQQLMATEGAFSEFVRTYAAVDHTHNNESPELENGCATALVGSPDVTSVSKQSQGDKEVSKKAKNPEVGKLTEADKASTGRVNLSVFWAYLKAIGVLLSCISLLLFFAHHSASLFSNYWLSLWTDDPVVNGTQPYRQMRLGVYGALGLSQAYSDNLFYEPTPLFAGVAVFGYSLSVSIGGILASRCLHQSMLYDVLRSPMSFFERTPSGNLVNRFAKEMDTIDSVIPSIIKMFMGSMFSVLAACVVILIATPLVAIIIPVFGLLYFFVQRIYVATSRQLKRLESVSRSPIYTHFNETLLGTSVIRAFGEQERFICESDQRVDHNQKAYYPSIVANRWLAIRLEFVGNCIVSSAALFAVIARESISPGIIGLSISYALQLTASLTWLVRMSSDVETNIVAVEKVKEYTDTEKEAEWKHEPSSLSPGWPTVGCIDIRGFGLRYRHDLDLAIRNITICINGGEKVGIVGRTGAGKSSLTLGIFRIIEGAEGHIFIDGVNIAELGLHELRSRITIIPQDPVLFSGSLRMNLDPFDSYSDEEVWQALEFSHLKTFVSSLPGQLSHECSEGGENLSVGQRQLMCLARALLRKTKILVLDEATAAVDMETDNLIQSTIRSQFEDCTVLTIAHRLNTIMDYNRVLVLDKGEMAEFDCPSKLLAQRGAFYKMAMDAGLV</sequence>
<dbReference type="InterPro" id="IPR041698">
    <property type="entry name" value="Methyltransf_25"/>
</dbReference>
<evidence type="ECO:0000256" key="24">
    <source>
        <dbReference type="ARBA" id="ARBA00047354"/>
    </source>
</evidence>
<feature type="domain" description="ABC transporter" evidence="33">
    <location>
        <begin position="1781"/>
        <end position="2013"/>
    </location>
</feature>
<evidence type="ECO:0000259" key="34">
    <source>
        <dbReference type="PROSITE" id="PS50929"/>
    </source>
</evidence>
<evidence type="ECO:0000256" key="25">
    <source>
        <dbReference type="ARBA" id="ARBA00047384"/>
    </source>
</evidence>
<dbReference type="InterPro" id="IPR036640">
    <property type="entry name" value="ABC1_TM_sf"/>
</dbReference>
<evidence type="ECO:0000256" key="9">
    <source>
        <dbReference type="ARBA" id="ARBA00022691"/>
    </source>
</evidence>
<comment type="catalytic activity">
    <reaction evidence="27">
        <text>17beta-estradiol 17-O-(beta-D-glucuronate)(in) + ATP + H2O = 17beta-estradiol 17-O-(beta-D-glucuronate)(out) + ADP + phosphate + H(+)</text>
        <dbReference type="Rhea" id="RHEA:60128"/>
        <dbReference type="ChEBI" id="CHEBI:15377"/>
        <dbReference type="ChEBI" id="CHEBI:15378"/>
        <dbReference type="ChEBI" id="CHEBI:30616"/>
        <dbReference type="ChEBI" id="CHEBI:43474"/>
        <dbReference type="ChEBI" id="CHEBI:82961"/>
        <dbReference type="ChEBI" id="CHEBI:456216"/>
    </reaction>
    <physiologicalReaction direction="left-to-right" evidence="27">
        <dbReference type="Rhea" id="RHEA:60129"/>
    </physiologicalReaction>
</comment>
<keyword evidence="12" id="KW-0547">Nucleotide-binding</keyword>
<evidence type="ECO:0000256" key="15">
    <source>
        <dbReference type="ARBA" id="ARBA00022989"/>
    </source>
</evidence>
<evidence type="ECO:0000256" key="12">
    <source>
        <dbReference type="ARBA" id="ARBA00022741"/>
    </source>
</evidence>
<keyword evidence="16" id="KW-0445">Lipid transport</keyword>